<feature type="domain" description="B box-type" evidence="3">
    <location>
        <begin position="144"/>
        <end position="186"/>
    </location>
</feature>
<dbReference type="OrthoDB" id="406045at2759"/>
<dbReference type="Gene3D" id="4.10.640.40">
    <property type="entry name" value="Cytoplasmic polyadenylation element-binding protein, ZZ domain"/>
    <property type="match status" value="1"/>
</dbReference>
<proteinExistence type="predicted"/>
<dbReference type="PANTHER" id="PTHR31560:SF0">
    <property type="entry name" value="UPF0652 PROTEIN C22H10.08"/>
    <property type="match status" value="1"/>
</dbReference>
<keyword evidence="5" id="KW-1185">Reference proteome</keyword>
<dbReference type="PANTHER" id="PTHR31560">
    <property type="entry name" value="UPF0652 PROTEIN C16A11.03C-RELATED"/>
    <property type="match status" value="1"/>
</dbReference>
<dbReference type="InterPro" id="IPR038446">
    <property type="entry name" value="CEBP_ZZ_sf"/>
</dbReference>
<evidence type="ECO:0000259" key="3">
    <source>
        <dbReference type="PROSITE" id="PS50119"/>
    </source>
</evidence>
<evidence type="ECO:0000256" key="2">
    <source>
        <dbReference type="SAM" id="MobiDB-lite"/>
    </source>
</evidence>
<feature type="region of interest" description="Disordered" evidence="2">
    <location>
        <begin position="1"/>
        <end position="95"/>
    </location>
</feature>
<organism evidence="4 5">
    <name type="scientific">Paraglomus brasilianum</name>
    <dbReference type="NCBI Taxonomy" id="144538"/>
    <lineage>
        <taxon>Eukaryota</taxon>
        <taxon>Fungi</taxon>
        <taxon>Fungi incertae sedis</taxon>
        <taxon>Mucoromycota</taxon>
        <taxon>Glomeromycotina</taxon>
        <taxon>Glomeromycetes</taxon>
        <taxon>Paraglomerales</taxon>
        <taxon>Paraglomeraceae</taxon>
        <taxon>Paraglomus</taxon>
    </lineage>
</organism>
<protein>
    <submittedName>
        <fullName evidence="4">2710_t:CDS:1</fullName>
    </submittedName>
</protein>
<dbReference type="GO" id="GO:0008270">
    <property type="term" value="F:zinc ion binding"/>
    <property type="evidence" value="ECO:0007669"/>
    <property type="project" value="UniProtKB-KW"/>
</dbReference>
<dbReference type="Proteomes" id="UP000789739">
    <property type="component" value="Unassembled WGS sequence"/>
</dbReference>
<dbReference type="InterPro" id="IPR057668">
    <property type="entry name" value="E2_Ub-conjug_enz_C"/>
</dbReference>
<dbReference type="InterPro" id="IPR000315">
    <property type="entry name" value="Znf_B-box"/>
</dbReference>
<feature type="compositionally biased region" description="Polar residues" evidence="2">
    <location>
        <begin position="18"/>
        <end position="51"/>
    </location>
</feature>
<dbReference type="EMBL" id="CAJVPI010000428">
    <property type="protein sequence ID" value="CAG8533877.1"/>
    <property type="molecule type" value="Genomic_DNA"/>
</dbReference>
<keyword evidence="1" id="KW-0479">Metal-binding</keyword>
<evidence type="ECO:0000256" key="1">
    <source>
        <dbReference type="PROSITE-ProRule" id="PRU00024"/>
    </source>
</evidence>
<keyword evidence="1" id="KW-0863">Zinc-finger</keyword>
<name>A0A9N9FHG5_9GLOM</name>
<evidence type="ECO:0000313" key="4">
    <source>
        <dbReference type="EMBL" id="CAG8533877.1"/>
    </source>
</evidence>
<dbReference type="AlphaFoldDB" id="A0A9N9FHG5"/>
<gene>
    <name evidence="4" type="ORF">PBRASI_LOCUS4245</name>
</gene>
<reference evidence="4" key="1">
    <citation type="submission" date="2021-06" db="EMBL/GenBank/DDBJ databases">
        <authorList>
            <person name="Kallberg Y."/>
            <person name="Tangrot J."/>
            <person name="Rosling A."/>
        </authorList>
    </citation>
    <scope>NUCLEOTIDE SEQUENCE</scope>
    <source>
        <strain evidence="4">BR232B</strain>
    </source>
</reference>
<accession>A0A9N9FHG5</accession>
<comment type="caution">
    <text evidence="4">The sequence shown here is derived from an EMBL/GenBank/DDBJ whole genome shotgun (WGS) entry which is preliminary data.</text>
</comment>
<dbReference type="InterPro" id="IPR018553">
    <property type="entry name" value="E2_Ub-conjug_enz"/>
</dbReference>
<keyword evidence="1" id="KW-0862">Zinc</keyword>
<evidence type="ECO:0000313" key="5">
    <source>
        <dbReference type="Proteomes" id="UP000789739"/>
    </source>
</evidence>
<dbReference type="Pfam" id="PF09418">
    <property type="entry name" value="DUF2009"/>
    <property type="match status" value="1"/>
</dbReference>
<dbReference type="Pfam" id="PF22586">
    <property type="entry name" value="ANCHR-like_BBOX"/>
    <property type="match status" value="1"/>
</dbReference>
<dbReference type="PROSITE" id="PS50119">
    <property type="entry name" value="ZF_BBOX"/>
    <property type="match status" value="1"/>
</dbReference>
<sequence>MTSASDDDIPKTYDDAFDSSSNLNLAPTETTVPKSPLFTASDNPSETYISQTDPRTPSPTRDDDFNSGPNSDDAEMGDTETPGQGAPDAELDPNEERKKRLEDIIDHNSIIEQNEIVDETMTDADQDVDITENQTIDDKPLEGLCVECRDQETSYLCENCEENFCEMCYAMIHRTGTRRKHSRKSLKPTAADANAQVISNGVKALTNGNAATAAAIDEARDCDSETEYTRPDSIENTFTNTQWGEWIEERAQYIPIRLTLDERKFLRLLEAALNVSEYTDKIDIITYSSKSKRIVQQIMELCGILSGLVVASDYKRGQELIADKDYRENEEFFQSIFEIGRRHKIMNPEKMRDAYGKLMFMLMDSVTPDVQDILPLKLIRPIKTVYSFLKDRDALNILHNELVKIATAEIIPEGKSRSKIQQEIREKERAISHLSNKYSKPGLLEPEEIRQCLYSIGDNHAYLRANRDCCDRMLDYLIKYFDPRQIEDNYSLAIRAGVHGARLSHSHEMQYYYANQTLALWREIQHEMFKLWTMADHDMLSENNTYRLRDTGQGLNRVQGCLTVSRVMHSILHRAQQKARHWVGSSVIHLGDKNVPNSLVFIDKYNQVSRILNPILICLDNIPKLARENEGIGDYIRETFNDVETLKKDILVDFFRYAFDGSGADNFFDAGSCIDGRLTSAWNWCSKIEKKKFFPVFLLTGFVGFDGGDF</sequence>